<dbReference type="PhylomeDB" id="A0A0D2WXV3"/>
<evidence type="ECO:0000313" key="8">
    <source>
        <dbReference type="Proteomes" id="UP000008743"/>
    </source>
</evidence>
<dbReference type="PANTHER" id="PTHR21514">
    <property type="entry name" value="AP-4 COMPLEX ACCESSORY SUBUNIT TEPSIN"/>
    <property type="match status" value="1"/>
</dbReference>
<dbReference type="InterPro" id="IPR058028">
    <property type="entry name" value="Tepsin_VHS/ENTH-like"/>
</dbReference>
<feature type="region of interest" description="Disordered" evidence="5">
    <location>
        <begin position="147"/>
        <end position="194"/>
    </location>
</feature>
<proteinExistence type="predicted"/>
<dbReference type="InterPro" id="IPR011989">
    <property type="entry name" value="ARM-like"/>
</dbReference>
<dbReference type="OrthoDB" id="118154at2759"/>
<keyword evidence="8" id="KW-1185">Reference proteome</keyword>
<dbReference type="EMBL" id="KE346376">
    <property type="protein sequence ID" value="KJE98135.1"/>
    <property type="molecule type" value="Genomic_DNA"/>
</dbReference>
<dbReference type="Gene3D" id="1.25.40.90">
    <property type="match status" value="1"/>
</dbReference>
<dbReference type="RefSeq" id="XP_004342750.2">
    <property type="nucleotide sequence ID" value="XM_004342701.2"/>
</dbReference>
<name>A0A0D2WXV3_CAPO3</name>
<dbReference type="STRING" id="595528.A0A0D2WXV3"/>
<reference evidence="8" key="1">
    <citation type="submission" date="2011-02" db="EMBL/GenBank/DDBJ databases">
        <title>The Genome Sequence of Capsaspora owczarzaki ATCC 30864.</title>
        <authorList>
            <person name="Russ C."/>
            <person name="Cuomo C."/>
            <person name="Burger G."/>
            <person name="Gray M.W."/>
            <person name="Holland P.W.H."/>
            <person name="King N."/>
            <person name="Lang F.B.F."/>
            <person name="Roger A.J."/>
            <person name="Ruiz-Trillo I."/>
            <person name="Young S.K."/>
            <person name="Zeng Q."/>
            <person name="Gargeya S."/>
            <person name="Alvarado L."/>
            <person name="Berlin A."/>
            <person name="Chapman S.B."/>
            <person name="Chen Z."/>
            <person name="Freedman E."/>
            <person name="Gellesch M."/>
            <person name="Goldberg J."/>
            <person name="Griggs A."/>
            <person name="Gujja S."/>
            <person name="Heilman E."/>
            <person name="Heiman D."/>
            <person name="Howarth C."/>
            <person name="Mehta T."/>
            <person name="Neiman D."/>
            <person name="Pearson M."/>
            <person name="Roberts A."/>
            <person name="Saif S."/>
            <person name="Shea T."/>
            <person name="Shenoy N."/>
            <person name="Sisk P."/>
            <person name="Stolte C."/>
            <person name="Sykes S."/>
            <person name="White J."/>
            <person name="Yandava C."/>
            <person name="Haas B."/>
            <person name="Nusbaum C."/>
            <person name="Birren B."/>
        </authorList>
    </citation>
    <scope>NUCLEOTIDE SEQUENCE</scope>
    <source>
        <strain evidence="8">ATCC 30864</strain>
    </source>
</reference>
<dbReference type="InterPro" id="IPR008942">
    <property type="entry name" value="ENTH_VHS"/>
</dbReference>
<evidence type="ECO:0000256" key="3">
    <source>
        <dbReference type="ARBA" id="ARBA00023034"/>
    </source>
</evidence>
<evidence type="ECO:0000256" key="1">
    <source>
        <dbReference type="ARBA" id="ARBA00004541"/>
    </source>
</evidence>
<evidence type="ECO:0000256" key="5">
    <source>
        <dbReference type="SAM" id="MobiDB-lite"/>
    </source>
</evidence>
<comment type="subcellular location">
    <subcellularLocation>
        <location evidence="1">Cytoplasmic vesicle</location>
    </subcellularLocation>
    <subcellularLocation>
        <location evidence="2">Golgi apparatus</location>
        <location evidence="2">trans-Golgi network</location>
    </subcellularLocation>
</comment>
<feature type="compositionally biased region" description="Low complexity" evidence="5">
    <location>
        <begin position="161"/>
        <end position="178"/>
    </location>
</feature>
<dbReference type="SUPFAM" id="SSF48464">
    <property type="entry name" value="ENTH/VHS domain"/>
    <property type="match status" value="1"/>
</dbReference>
<sequence>MALEQLKSSAMGKLALAVQLPMLNKATANDEVPTPGYMFAEIAKISFESVQLCGELEDYLMRKLDKPHCFVKLKALRILAYLIDKGNPTIKRDLMQRTNALRAAAQFRGPPDFMLGDSQYAAVRAAAAELLEVLFASVDEAMTGGVPKTVADQAGPRPQRSSGAASGGSSYIGMGSNSAPVRQSSNPNGSAVYSSSGVGYAVQHPTSKYMGISSQPVNTQQKETSFLDKVMDTINNLADSLPDPQPPNRASGGYNTGPSHFGAGTTGRVYAPPASEQLYSRNDVQTYGVSTPVVESNITPLSGSPSLSVHEARLVEEITAAGGVRVAPPREALAQFIKRCSSLDCHRVAQLLGEKLDSPSWQVRLKALFVVEALLQSDIIAITECIAPLAPVLEQQQDHAQQQVRDKAAKVLLMLGGETPVPTASGSSFAATMGAPAPSGNSLLDLGELSLGAAPAGATVPASGGGGSAFSFMADAAPEVAPVATSVSSTTQPSGSANPAVSNTASSSSLFSGMKLGSKPPTASAVAAPATSSSSSAIDLFGDASSPSQATSLLDTLDPMAKGYHASTGAMNATSLSGLPSAPPAPSVPQQRASLPVSQFTQQPAVVASSVDDLGFAPSQRPQLPANLFDANAHARASSDNFDPFAGMGNTSSTSSGPGMTLADLAAAPSALVPMANSGISGMGRQPMMTTLSSMPSPNYGGGNLHSHPSYVVQAHGQVVYAPAGAAAPPTNRPVGPRSSATGGFSFIDKPNADSFNFVQDTVQQLQPDQSKRC</sequence>
<feature type="region of interest" description="Disordered" evidence="5">
    <location>
        <begin position="484"/>
        <end position="514"/>
    </location>
</feature>
<gene>
    <name evidence="7" type="ORF">CAOG_008149</name>
</gene>
<dbReference type="PANTHER" id="PTHR21514:SF0">
    <property type="entry name" value="AP-4 COMPLEX ACCESSORY SUBUNIT TEPSIN"/>
    <property type="match status" value="1"/>
</dbReference>
<accession>A0A0D2WXV3</accession>
<dbReference type="Pfam" id="PF25827">
    <property type="entry name" value="TVHS-like"/>
    <property type="match status" value="1"/>
</dbReference>
<feature type="compositionally biased region" description="Polar residues" evidence="5">
    <location>
        <begin position="485"/>
        <end position="511"/>
    </location>
</feature>
<dbReference type="GO" id="GO:0031410">
    <property type="term" value="C:cytoplasmic vesicle"/>
    <property type="evidence" value="ECO:0007669"/>
    <property type="project" value="UniProtKB-SubCell"/>
</dbReference>
<evidence type="ECO:0000256" key="4">
    <source>
        <dbReference type="ARBA" id="ARBA00023329"/>
    </source>
</evidence>
<feature type="region of interest" description="Disordered" evidence="5">
    <location>
        <begin position="575"/>
        <end position="597"/>
    </location>
</feature>
<dbReference type="AlphaFoldDB" id="A0A0D2WXV3"/>
<feature type="region of interest" description="Disordered" evidence="5">
    <location>
        <begin position="727"/>
        <end position="746"/>
    </location>
</feature>
<feature type="domain" description="ENTH" evidence="6">
    <location>
        <begin position="11"/>
        <end position="144"/>
    </location>
</feature>
<dbReference type="Gene3D" id="1.25.10.10">
    <property type="entry name" value="Leucine-rich Repeat Variant"/>
    <property type="match status" value="1"/>
</dbReference>
<dbReference type="InterPro" id="IPR013809">
    <property type="entry name" value="ENTH"/>
</dbReference>
<dbReference type="GO" id="GO:0032588">
    <property type="term" value="C:trans-Golgi network membrane"/>
    <property type="evidence" value="ECO:0007669"/>
    <property type="project" value="TreeGrafter"/>
</dbReference>
<dbReference type="PROSITE" id="PS50942">
    <property type="entry name" value="ENTH"/>
    <property type="match status" value="1"/>
</dbReference>
<dbReference type="Pfam" id="PF01417">
    <property type="entry name" value="ENTH"/>
    <property type="match status" value="1"/>
</dbReference>
<evidence type="ECO:0000256" key="2">
    <source>
        <dbReference type="ARBA" id="ARBA00004601"/>
    </source>
</evidence>
<dbReference type="InParanoid" id="A0A0D2WXV3"/>
<organism evidence="7 8">
    <name type="scientific">Capsaspora owczarzaki (strain ATCC 30864)</name>
    <dbReference type="NCBI Taxonomy" id="595528"/>
    <lineage>
        <taxon>Eukaryota</taxon>
        <taxon>Filasterea</taxon>
        <taxon>Capsaspora</taxon>
    </lineage>
</organism>
<feature type="region of interest" description="Disordered" evidence="5">
    <location>
        <begin position="240"/>
        <end position="268"/>
    </location>
</feature>
<keyword evidence="3" id="KW-0333">Golgi apparatus</keyword>
<protein>
    <recommendedName>
        <fullName evidence="6">ENTH domain-containing protein</fullName>
    </recommendedName>
</protein>
<dbReference type="InterPro" id="IPR035802">
    <property type="entry name" value="ENTH/VHS_tepsin"/>
</dbReference>
<dbReference type="eggNOG" id="ENOG502QV38">
    <property type="taxonomic scope" value="Eukaryota"/>
</dbReference>
<keyword evidence="4" id="KW-0968">Cytoplasmic vesicle</keyword>
<evidence type="ECO:0000313" key="7">
    <source>
        <dbReference type="EMBL" id="KJE98135.1"/>
    </source>
</evidence>
<dbReference type="Proteomes" id="UP000008743">
    <property type="component" value="Unassembled WGS sequence"/>
</dbReference>
<dbReference type="InterPro" id="IPR039273">
    <property type="entry name" value="TEPSIN"/>
</dbReference>
<feature type="compositionally biased region" description="Polar residues" evidence="5">
    <location>
        <begin position="179"/>
        <end position="188"/>
    </location>
</feature>
<evidence type="ECO:0000259" key="6">
    <source>
        <dbReference type="PROSITE" id="PS50942"/>
    </source>
</evidence>
<dbReference type="CDD" id="cd03572">
    <property type="entry name" value="ENTH_like_Tepsin"/>
    <property type="match status" value="1"/>
</dbReference>